<reference evidence="4" key="1">
    <citation type="submission" date="2016-10" db="EMBL/GenBank/DDBJ databases">
        <title>Sequence of Gallionella enrichment culture.</title>
        <authorList>
            <person name="Poehlein A."/>
            <person name="Muehling M."/>
            <person name="Daniel R."/>
        </authorList>
    </citation>
    <scope>NUCLEOTIDE SEQUENCE</scope>
</reference>
<dbReference type="InterPro" id="IPR020084">
    <property type="entry name" value="NUDIX_hydrolase_CS"/>
</dbReference>
<dbReference type="InterPro" id="IPR000086">
    <property type="entry name" value="NUDIX_hydrolase_dom"/>
</dbReference>
<dbReference type="PROSITE" id="PS51462">
    <property type="entry name" value="NUDIX"/>
    <property type="match status" value="1"/>
</dbReference>
<evidence type="ECO:0000259" key="3">
    <source>
        <dbReference type="PROSITE" id="PS51462"/>
    </source>
</evidence>
<dbReference type="AlphaFoldDB" id="A0A1J5PX87"/>
<comment type="cofactor">
    <cofactor evidence="1">
        <name>Mg(2+)</name>
        <dbReference type="ChEBI" id="CHEBI:18420"/>
    </cofactor>
</comment>
<dbReference type="PANTHER" id="PTHR43046">
    <property type="entry name" value="GDP-MANNOSE MANNOSYL HYDROLASE"/>
    <property type="match status" value="1"/>
</dbReference>
<comment type="caution">
    <text evidence="4">The sequence shown here is derived from an EMBL/GenBank/DDBJ whole genome shotgun (WGS) entry which is preliminary data.</text>
</comment>
<dbReference type="Gene3D" id="3.90.79.10">
    <property type="entry name" value="Nucleoside Triphosphate Pyrophosphohydrolase"/>
    <property type="match status" value="1"/>
</dbReference>
<dbReference type="InterPro" id="IPR020476">
    <property type="entry name" value="Nudix_hydrolase"/>
</dbReference>
<sequence>MRWRTFGERVVYDSPWVRLTLVDVEVPGHGRIDHHVVRIPAHASGTVVHDPVRGLLLLWRHRFITDSWGWEIPAGRVDPGESPAEAASREVLEETGWRVDDVRPLITYHPSNGSVDQTFHVFVADAATYVGEPSDPSESERIAWVPMDDVRRLIRDGELRDGLSVTGVLRYLLEIG</sequence>
<dbReference type="PANTHER" id="PTHR43046:SF14">
    <property type="entry name" value="MUTT_NUDIX FAMILY PROTEIN"/>
    <property type="match status" value="1"/>
</dbReference>
<protein>
    <submittedName>
        <fullName evidence="4">ADP-ribose pyrophosphatase</fullName>
        <ecNumber evidence="4">3.6.1.13</ecNumber>
    </submittedName>
</protein>
<feature type="domain" description="Nudix hydrolase" evidence="3">
    <location>
        <begin position="39"/>
        <end position="167"/>
    </location>
</feature>
<evidence type="ECO:0000256" key="2">
    <source>
        <dbReference type="ARBA" id="ARBA00022801"/>
    </source>
</evidence>
<dbReference type="GO" id="GO:0047631">
    <property type="term" value="F:ADP-ribose diphosphatase activity"/>
    <property type="evidence" value="ECO:0007669"/>
    <property type="project" value="UniProtKB-EC"/>
</dbReference>
<organism evidence="4">
    <name type="scientific">mine drainage metagenome</name>
    <dbReference type="NCBI Taxonomy" id="410659"/>
    <lineage>
        <taxon>unclassified sequences</taxon>
        <taxon>metagenomes</taxon>
        <taxon>ecological metagenomes</taxon>
    </lineage>
</organism>
<dbReference type="Pfam" id="PF00293">
    <property type="entry name" value="NUDIX"/>
    <property type="match status" value="1"/>
</dbReference>
<dbReference type="SUPFAM" id="SSF55811">
    <property type="entry name" value="Nudix"/>
    <property type="match status" value="1"/>
</dbReference>
<accession>A0A1J5PX87</accession>
<dbReference type="CDD" id="cd03424">
    <property type="entry name" value="NUDIX_ADPRase_Nudt5_UGPPase_Nudt14"/>
    <property type="match status" value="1"/>
</dbReference>
<dbReference type="InterPro" id="IPR015797">
    <property type="entry name" value="NUDIX_hydrolase-like_dom_sf"/>
</dbReference>
<dbReference type="PROSITE" id="PS00893">
    <property type="entry name" value="NUDIX_BOX"/>
    <property type="match status" value="1"/>
</dbReference>
<dbReference type="EC" id="3.6.1.13" evidence="4"/>
<dbReference type="PRINTS" id="PR00502">
    <property type="entry name" value="NUDIXFAMILY"/>
</dbReference>
<evidence type="ECO:0000313" key="4">
    <source>
        <dbReference type="EMBL" id="OIQ72431.1"/>
    </source>
</evidence>
<gene>
    <name evidence="4" type="primary">nudF_19</name>
    <name evidence="4" type="ORF">GALL_459440</name>
</gene>
<keyword evidence="2 4" id="KW-0378">Hydrolase</keyword>
<proteinExistence type="predicted"/>
<dbReference type="EMBL" id="MLJW01003273">
    <property type="protein sequence ID" value="OIQ72431.1"/>
    <property type="molecule type" value="Genomic_DNA"/>
</dbReference>
<evidence type="ECO:0000256" key="1">
    <source>
        <dbReference type="ARBA" id="ARBA00001946"/>
    </source>
</evidence>
<name>A0A1J5PX87_9ZZZZ</name>